<sequence length="231" mass="24863">MAYPGPGERIPPGQFVQAASPLGRSPQGGARPQATAEPVVVDVGAGSKAKAVAAAVVAGTLGVVTVASALTGQVDGGPATTVVAGVLGVVFIALGLLPLLAWRKITRPRKLVIEQVGIRWDDPRGTSWAVPWHELSGVAVSRTVQRRFKLDDYLLPRKVMVRVDLFPADPGFRVRHPEMESLWEFHRVRNGYRLPLGSAPKHIDPIDRGMRAHRPNLYLGVRDEGFVVGLV</sequence>
<keyword evidence="1" id="KW-1133">Transmembrane helix</keyword>
<evidence type="ECO:0008006" key="4">
    <source>
        <dbReference type="Google" id="ProtNLM"/>
    </source>
</evidence>
<keyword evidence="1" id="KW-0472">Membrane</keyword>
<feature type="transmembrane region" description="Helical" evidence="1">
    <location>
        <begin position="82"/>
        <end position="102"/>
    </location>
</feature>
<evidence type="ECO:0000256" key="1">
    <source>
        <dbReference type="SAM" id="Phobius"/>
    </source>
</evidence>
<protein>
    <recommendedName>
        <fullName evidence="4">PH domain-containing protein</fullName>
    </recommendedName>
</protein>
<evidence type="ECO:0000313" key="3">
    <source>
        <dbReference type="Proteomes" id="UP001596496"/>
    </source>
</evidence>
<organism evidence="2 3">
    <name type="scientific">Sphaerisporangium rhizosphaerae</name>
    <dbReference type="NCBI Taxonomy" id="2269375"/>
    <lineage>
        <taxon>Bacteria</taxon>
        <taxon>Bacillati</taxon>
        <taxon>Actinomycetota</taxon>
        <taxon>Actinomycetes</taxon>
        <taxon>Streptosporangiales</taxon>
        <taxon>Streptosporangiaceae</taxon>
        <taxon>Sphaerisporangium</taxon>
    </lineage>
</organism>
<reference evidence="3" key="1">
    <citation type="journal article" date="2019" name="Int. J. Syst. Evol. Microbiol.">
        <title>The Global Catalogue of Microorganisms (GCM) 10K type strain sequencing project: providing services to taxonomists for standard genome sequencing and annotation.</title>
        <authorList>
            <consortium name="The Broad Institute Genomics Platform"/>
            <consortium name="The Broad Institute Genome Sequencing Center for Infectious Disease"/>
            <person name="Wu L."/>
            <person name="Ma J."/>
        </authorList>
    </citation>
    <scope>NUCLEOTIDE SEQUENCE [LARGE SCALE GENOMIC DNA]</scope>
    <source>
        <strain evidence="3">CECT 7649</strain>
    </source>
</reference>
<feature type="transmembrane region" description="Helical" evidence="1">
    <location>
        <begin position="51"/>
        <end position="70"/>
    </location>
</feature>
<proteinExistence type="predicted"/>
<gene>
    <name evidence="2" type="ORF">ACFQSB_18775</name>
</gene>
<dbReference type="EMBL" id="JBHTCG010000011">
    <property type="protein sequence ID" value="MFC7384262.1"/>
    <property type="molecule type" value="Genomic_DNA"/>
</dbReference>
<keyword evidence="1" id="KW-0812">Transmembrane</keyword>
<comment type="caution">
    <text evidence="2">The sequence shown here is derived from an EMBL/GenBank/DDBJ whole genome shotgun (WGS) entry which is preliminary data.</text>
</comment>
<dbReference type="Proteomes" id="UP001596496">
    <property type="component" value="Unassembled WGS sequence"/>
</dbReference>
<accession>A0ABW2P737</accession>
<dbReference type="RefSeq" id="WP_380827980.1">
    <property type="nucleotide sequence ID" value="NZ_JBHTCG010000011.1"/>
</dbReference>
<evidence type="ECO:0000313" key="2">
    <source>
        <dbReference type="EMBL" id="MFC7384262.1"/>
    </source>
</evidence>
<name>A0ABW2P737_9ACTN</name>
<keyword evidence="3" id="KW-1185">Reference proteome</keyword>